<keyword evidence="2" id="KW-1185">Reference proteome</keyword>
<proteinExistence type="predicted"/>
<protein>
    <submittedName>
        <fullName evidence="1">Uncharacterized protein DUF4265</fullName>
    </submittedName>
</protein>
<reference evidence="1 2" key="1">
    <citation type="journal article" date="2015" name="Stand. Genomic Sci.">
        <title>Genomic Encyclopedia of Bacterial and Archaeal Type Strains, Phase III: the genomes of soil and plant-associated and newly described type strains.</title>
        <authorList>
            <person name="Whitman W.B."/>
            <person name="Woyke T."/>
            <person name="Klenk H.P."/>
            <person name="Zhou Y."/>
            <person name="Lilburn T.G."/>
            <person name="Beck B.J."/>
            <person name="De Vos P."/>
            <person name="Vandamme P."/>
            <person name="Eisen J.A."/>
            <person name="Garrity G."/>
            <person name="Hugenholtz P."/>
            <person name="Kyrpides N.C."/>
        </authorList>
    </citation>
    <scope>NUCLEOTIDE SEQUENCE [LARGE SCALE GENOMIC DNA]</scope>
    <source>
        <strain evidence="1 2">VKM Ac-2540</strain>
    </source>
</reference>
<dbReference type="InterPro" id="IPR025361">
    <property type="entry name" value="DUF4265"/>
</dbReference>
<evidence type="ECO:0000313" key="2">
    <source>
        <dbReference type="Proteomes" id="UP000292027"/>
    </source>
</evidence>
<name>A0A4Q7X6T5_9ACTN</name>
<evidence type="ECO:0000313" key="1">
    <source>
        <dbReference type="EMBL" id="RZU18782.1"/>
    </source>
</evidence>
<gene>
    <name evidence="1" type="ORF">EV645_0981</name>
</gene>
<dbReference type="AlphaFoldDB" id="A0A4Q7X6T5"/>
<dbReference type="RefSeq" id="WP_157997003.1">
    <property type="nucleotide sequence ID" value="NZ_SHKR01000011.1"/>
</dbReference>
<accession>A0A4Q7X6T5</accession>
<sequence>MDAISFIVHDEPALRGESNYIARIDLAPFEFEGQVEQVWLRRIGDDGEAVLCCIPFRAYGLALRDTVRLSAESAVIELVNPSGSRALRALIAELDAGEIRVVKAEIDARVSRAGLLFEWSGDRHVAIDVPLGADAEAIMDYFDGEEAADRLYWEWSDVASFRV</sequence>
<comment type="caution">
    <text evidence="1">The sequence shown here is derived from an EMBL/GenBank/DDBJ whole genome shotgun (WGS) entry which is preliminary data.</text>
</comment>
<organism evidence="1 2">
    <name type="scientific">Kribbella rubisoli</name>
    <dbReference type="NCBI Taxonomy" id="3075929"/>
    <lineage>
        <taxon>Bacteria</taxon>
        <taxon>Bacillati</taxon>
        <taxon>Actinomycetota</taxon>
        <taxon>Actinomycetes</taxon>
        <taxon>Propionibacteriales</taxon>
        <taxon>Kribbellaceae</taxon>
        <taxon>Kribbella</taxon>
    </lineage>
</organism>
<dbReference type="EMBL" id="SHKR01000011">
    <property type="protein sequence ID" value="RZU18782.1"/>
    <property type="molecule type" value="Genomic_DNA"/>
</dbReference>
<dbReference type="OrthoDB" id="6961985at2"/>
<dbReference type="Pfam" id="PF14085">
    <property type="entry name" value="DUF4265"/>
    <property type="match status" value="1"/>
</dbReference>
<dbReference type="Proteomes" id="UP000292027">
    <property type="component" value="Unassembled WGS sequence"/>
</dbReference>